<reference evidence="4" key="1">
    <citation type="submission" date="2016-06" db="UniProtKB">
        <authorList>
            <consortium name="WormBaseParasite"/>
        </authorList>
    </citation>
    <scope>IDENTIFICATION</scope>
</reference>
<dbReference type="AlphaFoldDB" id="A0A183SQA1"/>
<name>A0A183SQA1_SCHSO</name>
<dbReference type="WBParaSite" id="SSLN_0000660101-mRNA-1">
    <property type="protein sequence ID" value="SSLN_0000660101-mRNA-1"/>
    <property type="gene ID" value="SSLN_0000660101"/>
</dbReference>
<proteinExistence type="predicted"/>
<feature type="region of interest" description="Disordered" evidence="1">
    <location>
        <begin position="151"/>
        <end position="177"/>
    </location>
</feature>
<evidence type="ECO:0000313" key="4">
    <source>
        <dbReference type="WBParaSite" id="SSLN_0000660101-mRNA-1"/>
    </source>
</evidence>
<gene>
    <name evidence="2" type="ORF">SSLN_LOCUS6399</name>
</gene>
<dbReference type="EMBL" id="UYSU01033673">
    <property type="protein sequence ID" value="VDL92784.1"/>
    <property type="molecule type" value="Genomic_DNA"/>
</dbReference>
<accession>A0A183SQA1</accession>
<feature type="compositionally biased region" description="Acidic residues" evidence="1">
    <location>
        <begin position="153"/>
        <end position="170"/>
    </location>
</feature>
<evidence type="ECO:0000313" key="2">
    <source>
        <dbReference type="EMBL" id="VDL92784.1"/>
    </source>
</evidence>
<organism evidence="4">
    <name type="scientific">Schistocephalus solidus</name>
    <name type="common">Tapeworm</name>
    <dbReference type="NCBI Taxonomy" id="70667"/>
    <lineage>
        <taxon>Eukaryota</taxon>
        <taxon>Metazoa</taxon>
        <taxon>Spiralia</taxon>
        <taxon>Lophotrochozoa</taxon>
        <taxon>Platyhelminthes</taxon>
        <taxon>Cestoda</taxon>
        <taxon>Eucestoda</taxon>
        <taxon>Diphyllobothriidea</taxon>
        <taxon>Diphyllobothriidae</taxon>
        <taxon>Schistocephalus</taxon>
    </lineage>
</organism>
<sequence>MLQRPTAGTTAGGGKMRERLFHRSRSPPPALPESSFRSVVFVIYPSPPPPHHCSRFMATALGLLRRCHHDPVLARVCAIVRAAPQVTDQEWTPRLPHEYPTLTSAFAATKGNLKGNWSRPNCRRGQESACMRSHAGKSLIVCDRRRQRLVGCPEDDQEEEKEEEEEEEDALTAAAAI</sequence>
<reference evidence="2 3" key="2">
    <citation type="submission" date="2018-11" db="EMBL/GenBank/DDBJ databases">
        <authorList>
            <consortium name="Pathogen Informatics"/>
        </authorList>
    </citation>
    <scope>NUCLEOTIDE SEQUENCE [LARGE SCALE GENOMIC DNA]</scope>
    <source>
        <strain evidence="2 3">NST_G2</strain>
    </source>
</reference>
<evidence type="ECO:0000256" key="1">
    <source>
        <dbReference type="SAM" id="MobiDB-lite"/>
    </source>
</evidence>
<evidence type="ECO:0000313" key="3">
    <source>
        <dbReference type="Proteomes" id="UP000275846"/>
    </source>
</evidence>
<protein>
    <submittedName>
        <fullName evidence="2 4">Uncharacterized protein</fullName>
    </submittedName>
</protein>
<keyword evidence="3" id="KW-1185">Reference proteome</keyword>
<feature type="region of interest" description="Disordered" evidence="1">
    <location>
        <begin position="1"/>
        <end position="32"/>
    </location>
</feature>
<dbReference type="Proteomes" id="UP000275846">
    <property type="component" value="Unassembled WGS sequence"/>
</dbReference>